<dbReference type="AlphaFoldDB" id="A0A5J4RI50"/>
<evidence type="ECO:0000313" key="1">
    <source>
        <dbReference type="EMBL" id="KAA6333292.1"/>
    </source>
</evidence>
<sequence length="270" mass="32082">MSKEEYNNILEAIDVLYNYENLKRLYEIVALNNNELIKFVMGERDSLIKNSLSVVGDKEAYYFHYLNVNRFLLNYLSSLRTLIDHIESAIKRKFGNTSNEQKIYKEKLKEMYDKYFSYRFFYKLRNYSQHCGLPIEEIEMSATIISENEIKPEYKVEFKTKDLLDKYKEWGTNVKKDLEERESFSLFPLLEEMGIIIENIFNFILNSIYKSRILKSIEYLEQHAGHLKGTEHKVCIFSNIVFEDNGSPKYFQTLAIPFDIIENIGIFNCT</sequence>
<protein>
    <submittedName>
        <fullName evidence="1">Uncharacterized protein</fullName>
    </submittedName>
</protein>
<organism evidence="1">
    <name type="scientific">termite gut metagenome</name>
    <dbReference type="NCBI Taxonomy" id="433724"/>
    <lineage>
        <taxon>unclassified sequences</taxon>
        <taxon>metagenomes</taxon>
        <taxon>organismal metagenomes</taxon>
    </lineage>
</organism>
<name>A0A5J4RI50_9ZZZZ</name>
<reference evidence="1" key="1">
    <citation type="submission" date="2019-03" db="EMBL/GenBank/DDBJ databases">
        <title>Single cell metagenomics reveals metabolic interactions within the superorganism composed of flagellate Streblomastix strix and complex community of Bacteroidetes bacteria on its surface.</title>
        <authorList>
            <person name="Treitli S.C."/>
            <person name="Kolisko M."/>
            <person name="Husnik F."/>
            <person name="Keeling P."/>
            <person name="Hampl V."/>
        </authorList>
    </citation>
    <scope>NUCLEOTIDE SEQUENCE</scope>
    <source>
        <strain evidence="1">STM</strain>
    </source>
</reference>
<proteinExistence type="predicted"/>
<accession>A0A5J4RI50</accession>
<comment type="caution">
    <text evidence="1">The sequence shown here is derived from an EMBL/GenBank/DDBJ whole genome shotgun (WGS) entry which is preliminary data.</text>
</comment>
<gene>
    <name evidence="1" type="ORF">EZS27_018284</name>
</gene>
<dbReference type="EMBL" id="SNRY01001131">
    <property type="protein sequence ID" value="KAA6333292.1"/>
    <property type="molecule type" value="Genomic_DNA"/>
</dbReference>